<dbReference type="OrthoDB" id="337735at2759"/>
<dbReference type="SUPFAM" id="SSF47954">
    <property type="entry name" value="Cyclin-like"/>
    <property type="match status" value="1"/>
</dbReference>
<dbReference type="PANTHER" id="PTHR15615:SF108">
    <property type="entry name" value="PROTEIN CNPPD1"/>
    <property type="match status" value="1"/>
</dbReference>
<dbReference type="GO" id="GO:0019901">
    <property type="term" value="F:protein kinase binding"/>
    <property type="evidence" value="ECO:0007669"/>
    <property type="project" value="UniProtKB-UniRule"/>
</dbReference>
<protein>
    <recommendedName>
        <fullName evidence="2">Cyclin</fullName>
    </recommendedName>
</protein>
<dbReference type="Gene3D" id="1.10.472.10">
    <property type="entry name" value="Cyclin-like"/>
    <property type="match status" value="1"/>
</dbReference>
<dbReference type="InterPro" id="IPR036915">
    <property type="entry name" value="Cyclin-like_sf"/>
</dbReference>
<dbReference type="InterPro" id="IPR012389">
    <property type="entry name" value="Cyclin_P/U"/>
</dbReference>
<sequence length="189" mass="21410">MIVSTQEKQLNKEREMHVLAQLMAMALQQRCSEQRELESIHQTSFHSSRVPHISLRDYIGRIAKYSGCSPECFVLMIIFIDRYVAATNCPITFRNIHRLTITAAAVSAKLTDDIYYSNAYYASIGGISNSELNRLELEFLKTIDWYTWVDPVDYCTYCEQLQSRYLNSACVSPSDALGVVTTAGNGLES</sequence>
<evidence type="ECO:0000256" key="2">
    <source>
        <dbReference type="PIRNR" id="PIRNR027110"/>
    </source>
</evidence>
<keyword evidence="4" id="KW-1185">Reference proteome</keyword>
<dbReference type="VEuPathDB" id="TriTrypDB:TM35_000172850"/>
<accession>A0A1X0NV96</accession>
<dbReference type="InterPro" id="IPR013922">
    <property type="entry name" value="Cyclin_PHO80-like"/>
</dbReference>
<dbReference type="Proteomes" id="UP000192257">
    <property type="component" value="Unassembled WGS sequence"/>
</dbReference>
<evidence type="ECO:0000313" key="4">
    <source>
        <dbReference type="Proteomes" id="UP000192257"/>
    </source>
</evidence>
<gene>
    <name evidence="3" type="ORF">TM35_000172850</name>
</gene>
<dbReference type="PIRSF" id="PIRSF027110">
    <property type="entry name" value="PREG"/>
    <property type="match status" value="1"/>
</dbReference>
<dbReference type="GO" id="GO:0051301">
    <property type="term" value="P:cell division"/>
    <property type="evidence" value="ECO:0007669"/>
    <property type="project" value="UniProtKB-UniRule"/>
</dbReference>
<name>A0A1X0NV96_9TRYP</name>
<comment type="caution">
    <text evidence="3">The sequence shown here is derived from an EMBL/GenBank/DDBJ whole genome shotgun (WGS) entry which is preliminary data.</text>
</comment>
<dbReference type="GeneID" id="39986144"/>
<dbReference type="Pfam" id="PF08613">
    <property type="entry name" value="Cyclin"/>
    <property type="match status" value="1"/>
</dbReference>
<organism evidence="3 4">
    <name type="scientific">Trypanosoma theileri</name>
    <dbReference type="NCBI Taxonomy" id="67003"/>
    <lineage>
        <taxon>Eukaryota</taxon>
        <taxon>Discoba</taxon>
        <taxon>Euglenozoa</taxon>
        <taxon>Kinetoplastea</taxon>
        <taxon>Metakinetoplastina</taxon>
        <taxon>Trypanosomatida</taxon>
        <taxon>Trypanosomatidae</taxon>
        <taxon>Trypanosoma</taxon>
    </lineage>
</organism>
<dbReference type="CDD" id="cd20558">
    <property type="entry name" value="CYCLIN_ScPCL7-like"/>
    <property type="match status" value="1"/>
</dbReference>
<evidence type="ECO:0000313" key="3">
    <source>
        <dbReference type="EMBL" id="ORC88413.1"/>
    </source>
</evidence>
<comment type="similarity">
    <text evidence="2">Belongs to the cyclin family.</text>
</comment>
<dbReference type="EMBL" id="NBCO01000017">
    <property type="protein sequence ID" value="ORC88413.1"/>
    <property type="molecule type" value="Genomic_DNA"/>
</dbReference>
<dbReference type="RefSeq" id="XP_028882479.1">
    <property type="nucleotide sequence ID" value="XM_029026364.1"/>
</dbReference>
<dbReference type="AlphaFoldDB" id="A0A1X0NV96"/>
<evidence type="ECO:0000256" key="1">
    <source>
        <dbReference type="ARBA" id="ARBA00023127"/>
    </source>
</evidence>
<reference evidence="3 4" key="1">
    <citation type="submission" date="2017-03" db="EMBL/GenBank/DDBJ databases">
        <title>An alternative strategy for trypanosome survival in the mammalian bloodstream revealed through genome and transcriptome analysis of the ubiquitous bovine parasite Trypanosoma (Megatrypanum) theileri.</title>
        <authorList>
            <person name="Kelly S."/>
            <person name="Ivens A."/>
            <person name="Mott A."/>
            <person name="O'Neill E."/>
            <person name="Emms D."/>
            <person name="Macleod O."/>
            <person name="Voorheis P."/>
            <person name="Matthews J."/>
            <person name="Matthews K."/>
            <person name="Carrington M."/>
        </authorList>
    </citation>
    <scope>NUCLEOTIDE SEQUENCE [LARGE SCALE GENOMIC DNA]</scope>
    <source>
        <strain evidence="3">Edinburgh</strain>
    </source>
</reference>
<proteinExistence type="inferred from homology"/>
<keyword evidence="1 2" id="KW-0195">Cyclin</keyword>
<dbReference type="STRING" id="67003.A0A1X0NV96"/>
<dbReference type="PANTHER" id="PTHR15615">
    <property type="match status" value="1"/>
</dbReference>